<gene>
    <name evidence="17" type="primary">nad6</name>
</gene>
<feature type="transmembrane region" description="Helical" evidence="16">
    <location>
        <begin position="47"/>
        <end position="67"/>
    </location>
</feature>
<evidence type="ECO:0000256" key="11">
    <source>
        <dbReference type="ARBA" id="ARBA00023027"/>
    </source>
</evidence>
<evidence type="ECO:0000256" key="9">
    <source>
        <dbReference type="ARBA" id="ARBA00022982"/>
    </source>
</evidence>
<comment type="subcellular location">
    <subcellularLocation>
        <location evidence="1">Mitochondrion membrane</location>
        <topology evidence="1">Multi-pass membrane protein</topology>
    </subcellularLocation>
</comment>
<dbReference type="AlphaFoldDB" id="A0A291C508"/>
<feature type="transmembrane region" description="Helical" evidence="16">
    <location>
        <begin position="79"/>
        <end position="99"/>
    </location>
</feature>
<evidence type="ECO:0000256" key="6">
    <source>
        <dbReference type="ARBA" id="ARBA00022660"/>
    </source>
</evidence>
<proteinExistence type="inferred from homology"/>
<dbReference type="EC" id="7.1.1.2" evidence="3"/>
<evidence type="ECO:0000256" key="4">
    <source>
        <dbReference type="ARBA" id="ARBA00021095"/>
    </source>
</evidence>
<keyword evidence="13 16" id="KW-0472">Membrane</keyword>
<dbReference type="PANTHER" id="PTHR11435:SF1">
    <property type="entry name" value="NADH-UBIQUINONE OXIDOREDUCTASE CHAIN 6"/>
    <property type="match status" value="1"/>
</dbReference>
<keyword evidence="10 16" id="KW-1133">Transmembrane helix</keyword>
<dbReference type="GO" id="GO:0008137">
    <property type="term" value="F:NADH dehydrogenase (ubiquinone) activity"/>
    <property type="evidence" value="ECO:0007669"/>
    <property type="project" value="UniProtKB-EC"/>
</dbReference>
<name>A0A291C508_9VEST</name>
<comment type="catalytic activity">
    <reaction evidence="15">
        <text>a ubiquinone + NADH + 5 H(+)(in) = a ubiquinol + NAD(+) + 4 H(+)(out)</text>
        <dbReference type="Rhea" id="RHEA:29091"/>
        <dbReference type="Rhea" id="RHEA-COMP:9565"/>
        <dbReference type="Rhea" id="RHEA-COMP:9566"/>
        <dbReference type="ChEBI" id="CHEBI:15378"/>
        <dbReference type="ChEBI" id="CHEBI:16389"/>
        <dbReference type="ChEBI" id="CHEBI:17976"/>
        <dbReference type="ChEBI" id="CHEBI:57540"/>
        <dbReference type="ChEBI" id="CHEBI:57945"/>
        <dbReference type="EC" id="7.1.1.2"/>
    </reaction>
</comment>
<dbReference type="EMBL" id="MF138911">
    <property type="protein sequence ID" value="ATF29378.1"/>
    <property type="molecule type" value="Genomic_DNA"/>
</dbReference>
<geneLocation type="mitochondrion" evidence="17"/>
<evidence type="ECO:0000256" key="10">
    <source>
        <dbReference type="ARBA" id="ARBA00022989"/>
    </source>
</evidence>
<evidence type="ECO:0000256" key="12">
    <source>
        <dbReference type="ARBA" id="ARBA00023128"/>
    </source>
</evidence>
<evidence type="ECO:0000256" key="14">
    <source>
        <dbReference type="ARBA" id="ARBA00031019"/>
    </source>
</evidence>
<keyword evidence="11" id="KW-0520">NAD</keyword>
<comment type="similarity">
    <text evidence="2">Belongs to the complex I subunit 6 family.</text>
</comment>
<evidence type="ECO:0000256" key="2">
    <source>
        <dbReference type="ARBA" id="ARBA00005698"/>
    </source>
</evidence>
<keyword evidence="9" id="KW-0249">Electron transport</keyword>
<organism evidence="17">
    <name type="scientific">Tectus pyramis</name>
    <dbReference type="NCBI Taxonomy" id="500102"/>
    <lineage>
        <taxon>Eukaryota</taxon>
        <taxon>Metazoa</taxon>
        <taxon>Spiralia</taxon>
        <taxon>Lophotrochozoa</taxon>
        <taxon>Mollusca</taxon>
        <taxon>Gastropoda</taxon>
        <taxon>Vetigastropoda</taxon>
        <taxon>Trochida</taxon>
        <taxon>Trochoidea</taxon>
        <taxon>Tegulidae</taxon>
        <taxon>Tectus</taxon>
    </lineage>
</organism>
<reference evidence="17" key="1">
    <citation type="journal article" date="2017" name="Conserv Genet Resour">
        <title>The complete mitochondrial genome of an endangered reef gastropods Trochus pyramis.</title>
        <authorList>
            <person name="Zhao Z.-Y."/>
            <person name="Tu Z.-G."/>
            <person name="Cui J."/>
            <person name="Bai L.-R."/>
        </authorList>
    </citation>
    <scope>NUCLEOTIDE SEQUENCE</scope>
</reference>
<evidence type="ECO:0000256" key="15">
    <source>
        <dbReference type="ARBA" id="ARBA00049551"/>
    </source>
</evidence>
<keyword evidence="7 16" id="KW-0812">Transmembrane</keyword>
<evidence type="ECO:0000256" key="3">
    <source>
        <dbReference type="ARBA" id="ARBA00012944"/>
    </source>
</evidence>
<evidence type="ECO:0000256" key="8">
    <source>
        <dbReference type="ARBA" id="ARBA00022967"/>
    </source>
</evidence>
<keyword evidence="8" id="KW-1278">Translocase</keyword>
<protein>
    <recommendedName>
        <fullName evidence="4">NADH-ubiquinone oxidoreductase chain 6</fullName>
        <ecNumber evidence="3">7.1.1.2</ecNumber>
    </recommendedName>
    <alternativeName>
        <fullName evidence="14">NADH dehydrogenase subunit 6</fullName>
    </alternativeName>
</protein>
<evidence type="ECO:0000256" key="1">
    <source>
        <dbReference type="ARBA" id="ARBA00004225"/>
    </source>
</evidence>
<dbReference type="PANTHER" id="PTHR11435">
    <property type="entry name" value="NADH UBIQUINONE OXIDOREDUCTASE SUBUNIT ND6"/>
    <property type="match status" value="1"/>
</dbReference>
<sequence length="164" mass="18060">MVSAMCLSFFFLMPLMVQPLSLGMCIMVLSGISCIVLGMLMSSWYGYILFLIYVGGLLVMFAYVSALAPNNLFSGKSKLLTNFLLLFPLSMIMLMVLHIPDFNFLTSVDLVSGKKSSISFGGVIVSPSSISLMVFMGVILLINLIAVVKVCYYQHGPLRSHFEM</sequence>
<evidence type="ECO:0000256" key="7">
    <source>
        <dbReference type="ARBA" id="ARBA00022692"/>
    </source>
</evidence>
<keyword evidence="6" id="KW-0679">Respiratory chain</keyword>
<evidence type="ECO:0000313" key="17">
    <source>
        <dbReference type="EMBL" id="ATF29378.1"/>
    </source>
</evidence>
<accession>A0A291C508</accession>
<dbReference type="GO" id="GO:0031966">
    <property type="term" value="C:mitochondrial membrane"/>
    <property type="evidence" value="ECO:0007669"/>
    <property type="project" value="UniProtKB-SubCell"/>
</dbReference>
<evidence type="ECO:0000256" key="5">
    <source>
        <dbReference type="ARBA" id="ARBA00022448"/>
    </source>
</evidence>
<evidence type="ECO:0000256" key="16">
    <source>
        <dbReference type="SAM" id="Phobius"/>
    </source>
</evidence>
<keyword evidence="5" id="KW-0813">Transport</keyword>
<dbReference type="InterPro" id="IPR050269">
    <property type="entry name" value="ComplexI_Subunit6"/>
</dbReference>
<evidence type="ECO:0000256" key="13">
    <source>
        <dbReference type="ARBA" id="ARBA00023136"/>
    </source>
</evidence>
<keyword evidence="12 17" id="KW-0496">Mitochondrion</keyword>
<feature type="transmembrane region" description="Helical" evidence="16">
    <location>
        <begin position="130"/>
        <end position="152"/>
    </location>
</feature>